<dbReference type="Proteomes" id="UP000678499">
    <property type="component" value="Unassembled WGS sequence"/>
</dbReference>
<dbReference type="EMBL" id="CAJPEX010002445">
    <property type="protein sequence ID" value="CAG0921014.1"/>
    <property type="molecule type" value="Genomic_DNA"/>
</dbReference>
<keyword evidence="3" id="KW-1185">Reference proteome</keyword>
<dbReference type="InterPro" id="IPR021859">
    <property type="entry name" value="XTBD"/>
</dbReference>
<protein>
    <recommendedName>
        <fullName evidence="1">XRN2-binding (XTBD) domain-containing protein</fullName>
    </recommendedName>
</protein>
<evidence type="ECO:0000313" key="3">
    <source>
        <dbReference type="Proteomes" id="UP000678499"/>
    </source>
</evidence>
<dbReference type="Pfam" id="PF11952">
    <property type="entry name" value="XTBD"/>
    <property type="match status" value="1"/>
</dbReference>
<proteinExistence type="predicted"/>
<dbReference type="PANTHER" id="PTHR48430:SF1">
    <property type="entry name" value="PARTNER OF XRN-2 PROTEIN 1"/>
    <property type="match status" value="1"/>
</dbReference>
<sequence>MFDITVYRSKHDPEAHWELKKAFFERYMDEVPEIELVCLAQTFINAEILGCTYPDETVKKLAVMREGIRDAIDKFERLKDNRAQKIMIGSHSRYKKDDQAKAMQEAKQGYQTRSEACGLQTVYEMATKVTVASDSGL</sequence>
<accession>A0A7R9GH76</accession>
<dbReference type="EMBL" id="OA884482">
    <property type="protein sequence ID" value="CAD7280862.1"/>
    <property type="molecule type" value="Genomic_DNA"/>
</dbReference>
<dbReference type="PROSITE" id="PS51827">
    <property type="entry name" value="XTBD"/>
    <property type="match status" value="1"/>
</dbReference>
<feature type="domain" description="XRN2-binding (XTBD)" evidence="1">
    <location>
        <begin position="4"/>
        <end position="91"/>
    </location>
</feature>
<organism evidence="2">
    <name type="scientific">Notodromas monacha</name>
    <dbReference type="NCBI Taxonomy" id="399045"/>
    <lineage>
        <taxon>Eukaryota</taxon>
        <taxon>Metazoa</taxon>
        <taxon>Ecdysozoa</taxon>
        <taxon>Arthropoda</taxon>
        <taxon>Crustacea</taxon>
        <taxon>Oligostraca</taxon>
        <taxon>Ostracoda</taxon>
        <taxon>Podocopa</taxon>
        <taxon>Podocopida</taxon>
        <taxon>Cypridocopina</taxon>
        <taxon>Cypridoidea</taxon>
        <taxon>Cyprididae</taxon>
        <taxon>Notodromas</taxon>
    </lineage>
</organism>
<evidence type="ECO:0000259" key="1">
    <source>
        <dbReference type="PROSITE" id="PS51827"/>
    </source>
</evidence>
<reference evidence="2" key="1">
    <citation type="submission" date="2020-11" db="EMBL/GenBank/DDBJ databases">
        <authorList>
            <person name="Tran Van P."/>
        </authorList>
    </citation>
    <scope>NUCLEOTIDE SEQUENCE</scope>
</reference>
<gene>
    <name evidence="2" type="ORF">NMOB1V02_LOCUS8519</name>
</gene>
<name>A0A7R9GH76_9CRUS</name>
<dbReference type="OrthoDB" id="2359216at2759"/>
<dbReference type="PANTHER" id="PTHR48430">
    <property type="entry name" value="PARTNER OF XRN-2 PROTEIN 1"/>
    <property type="match status" value="1"/>
</dbReference>
<dbReference type="AlphaFoldDB" id="A0A7R9GH76"/>
<evidence type="ECO:0000313" key="2">
    <source>
        <dbReference type="EMBL" id="CAD7280862.1"/>
    </source>
</evidence>